<dbReference type="Gene3D" id="2.60.40.4270">
    <property type="entry name" value="Listeria-Bacteroides repeat domain"/>
    <property type="match status" value="1"/>
</dbReference>
<keyword evidence="5" id="KW-0472">Membrane</keyword>
<dbReference type="InterPro" id="IPR042229">
    <property type="entry name" value="Listeria/Bacterioides_rpt_sf"/>
</dbReference>
<comment type="subcellular location">
    <subcellularLocation>
        <location evidence="1">Cell envelope</location>
    </subcellularLocation>
</comment>
<dbReference type="GO" id="GO:0030313">
    <property type="term" value="C:cell envelope"/>
    <property type="evidence" value="ECO:0007669"/>
    <property type="project" value="UniProtKB-SubCell"/>
</dbReference>
<protein>
    <recommendedName>
        <fullName evidence="8">Gram-positive cocci surface proteins LPxTG domain-containing protein</fullName>
    </recommendedName>
</protein>
<evidence type="ECO:0000256" key="3">
    <source>
        <dbReference type="ARBA" id="ARBA00022737"/>
    </source>
</evidence>
<dbReference type="InterPro" id="IPR032675">
    <property type="entry name" value="LRR_dom_sf"/>
</dbReference>
<dbReference type="PANTHER" id="PTHR46652:SF3">
    <property type="entry name" value="LEUCINE-RICH REPEAT-CONTAINING PROTEIN 9"/>
    <property type="match status" value="1"/>
</dbReference>
<feature type="compositionally biased region" description="Polar residues" evidence="4">
    <location>
        <begin position="377"/>
        <end position="388"/>
    </location>
</feature>
<keyword evidence="7" id="KW-1185">Reference proteome</keyword>
<dbReference type="RefSeq" id="WP_113860325.1">
    <property type="nucleotide sequence ID" value="NZ_PDCG01000004.1"/>
</dbReference>
<dbReference type="PANTHER" id="PTHR46652">
    <property type="entry name" value="LEUCINE-RICH REPEAT AND IQ DOMAIN-CONTAINING PROTEIN 1-RELATED"/>
    <property type="match status" value="1"/>
</dbReference>
<dbReference type="InterPro" id="IPR001611">
    <property type="entry name" value="Leu-rich_rpt"/>
</dbReference>
<gene>
    <name evidence="6" type="ORF">CRD60_05680</name>
</gene>
<sequence>MSTFRDCFGTVGDTSLADAIAGALAKLPTATFTSADQATTSLSLQDKKIKSLEGIGNLPNLASLDLGSNLISDVSPLAALRGTLQKVWLDHNRITDLTPIDPYNNSYPKLKWLDATGQLISVPAPAPNATTVTLGPVTLDYANNHFTGADTGWLISYMPSPGARDPSTHPAPTGGTWQTGNRNGNRSGAYTWPTGGTHTYGWTYINSTSAGGNYTFAFTGTIVNKPVCRPGVNTIAECFPDTNMANAMAQALGKTTNDLVTPTMQQNTTSLDLGNKNIENVEGIQTFYNLQKVWLDHNRITDLTPIDPYNNSYPKLKWLDATGQLIPALPAPNATTVTLGPVTLDCNNSHYTGADTYGSASDMSPGPRDPSIHPTPTGGTWQTGNRNGNRSGAYTWPTGGTHTYGWNFIHHTRAGGYWTFAFTGEITYSGYRVTFDPQNGQAPTHVWLENFNLPVAKPGTDPLKPGYSFTGWYTQPTGGNKWNFSTIIQDNITLYAHYQGNPLPMTGGTPNQVPTIIALAALGLAGVTICTRRMMDRNRPYGSTRPSRSW</sequence>
<evidence type="ECO:0000256" key="2">
    <source>
        <dbReference type="ARBA" id="ARBA00022614"/>
    </source>
</evidence>
<comment type="caution">
    <text evidence="6">The sequence shown here is derived from an EMBL/GenBank/DDBJ whole genome shotgun (WGS) entry which is preliminary data.</text>
</comment>
<dbReference type="NCBIfam" id="TIGR02543">
    <property type="entry name" value="List_Bact_rpt"/>
    <property type="match status" value="1"/>
</dbReference>
<reference evidence="6 7" key="1">
    <citation type="submission" date="2017-10" db="EMBL/GenBank/DDBJ databases">
        <title>Bifidobacterium xylocopum sp. nov. and Bifidobacterium aemilianum sp. nov., from the carpenter bee (Xylocopa violacea) digestive tract.</title>
        <authorList>
            <person name="Alberoni D."/>
            <person name="Baffoni L."/>
            <person name="Di Gioia D."/>
            <person name="Gaggia F."/>
            <person name="Biavati B."/>
        </authorList>
    </citation>
    <scope>NUCLEOTIDE SEQUENCE [LARGE SCALE GENOMIC DNA]</scope>
    <source>
        <strain evidence="6 7">XV10</strain>
    </source>
</reference>
<dbReference type="SUPFAM" id="SSF52058">
    <property type="entry name" value="L domain-like"/>
    <property type="match status" value="1"/>
</dbReference>
<dbReference type="InterPro" id="IPR050836">
    <property type="entry name" value="SDS22/Internalin_LRR"/>
</dbReference>
<dbReference type="InterPro" id="IPR013378">
    <property type="entry name" value="InlB-like_B-rpt"/>
</dbReference>
<keyword evidence="3" id="KW-0677">Repeat</keyword>
<feature type="transmembrane region" description="Helical" evidence="5">
    <location>
        <begin position="513"/>
        <end position="531"/>
    </location>
</feature>
<evidence type="ECO:0000313" key="7">
    <source>
        <dbReference type="Proteomes" id="UP000252530"/>
    </source>
</evidence>
<evidence type="ECO:0000256" key="5">
    <source>
        <dbReference type="SAM" id="Phobius"/>
    </source>
</evidence>
<feature type="compositionally biased region" description="Polar residues" evidence="4">
    <location>
        <begin position="175"/>
        <end position="187"/>
    </location>
</feature>
<keyword evidence="2" id="KW-0433">Leucine-rich repeat</keyword>
<dbReference type="EMBL" id="PDCG01000004">
    <property type="protein sequence ID" value="RBP97721.1"/>
    <property type="molecule type" value="Genomic_DNA"/>
</dbReference>
<dbReference type="OrthoDB" id="3221935at2"/>
<evidence type="ECO:0000256" key="1">
    <source>
        <dbReference type="ARBA" id="ARBA00004196"/>
    </source>
</evidence>
<dbReference type="Pfam" id="PF12799">
    <property type="entry name" value="LRR_4"/>
    <property type="match status" value="1"/>
</dbReference>
<dbReference type="Gene3D" id="3.80.10.10">
    <property type="entry name" value="Ribonuclease Inhibitor"/>
    <property type="match status" value="2"/>
</dbReference>
<dbReference type="Proteomes" id="UP000252530">
    <property type="component" value="Unassembled WGS sequence"/>
</dbReference>
<proteinExistence type="predicted"/>
<dbReference type="InterPro" id="IPR025875">
    <property type="entry name" value="Leu-rich_rpt_4"/>
</dbReference>
<organism evidence="6 7">
    <name type="scientific">Bifidobacterium aemilianum</name>
    <dbReference type="NCBI Taxonomy" id="2493120"/>
    <lineage>
        <taxon>Bacteria</taxon>
        <taxon>Bacillati</taxon>
        <taxon>Actinomycetota</taxon>
        <taxon>Actinomycetes</taxon>
        <taxon>Bifidobacteriales</taxon>
        <taxon>Bifidobacteriaceae</taxon>
        <taxon>Bifidobacterium</taxon>
    </lineage>
</organism>
<name>A0A366KAM5_9BIFI</name>
<evidence type="ECO:0008006" key="8">
    <source>
        <dbReference type="Google" id="ProtNLM"/>
    </source>
</evidence>
<evidence type="ECO:0000256" key="4">
    <source>
        <dbReference type="SAM" id="MobiDB-lite"/>
    </source>
</evidence>
<dbReference type="Gene3D" id="1.10.8.390">
    <property type="entry name" value="Internalin N-terminal Cap domain-like"/>
    <property type="match status" value="1"/>
</dbReference>
<dbReference type="AlphaFoldDB" id="A0A366KAM5"/>
<accession>A0A366KAM5</accession>
<dbReference type="PROSITE" id="PS51450">
    <property type="entry name" value="LRR"/>
    <property type="match status" value="3"/>
</dbReference>
<keyword evidence="5" id="KW-1133">Transmembrane helix</keyword>
<keyword evidence="5" id="KW-0812">Transmembrane</keyword>
<feature type="region of interest" description="Disordered" evidence="4">
    <location>
        <begin position="358"/>
        <end position="388"/>
    </location>
</feature>
<evidence type="ECO:0000313" key="6">
    <source>
        <dbReference type="EMBL" id="RBP97721.1"/>
    </source>
</evidence>
<dbReference type="NCBIfam" id="TIGR01167">
    <property type="entry name" value="LPXTG_anchor"/>
    <property type="match status" value="1"/>
</dbReference>
<feature type="region of interest" description="Disordered" evidence="4">
    <location>
        <begin position="160"/>
        <end position="187"/>
    </location>
</feature>
<dbReference type="Pfam" id="PF09479">
    <property type="entry name" value="Flg_new"/>
    <property type="match status" value="1"/>
</dbReference>